<dbReference type="GO" id="GO:0004534">
    <property type="term" value="F:5'-3' RNA exonuclease activity"/>
    <property type="evidence" value="ECO:0007669"/>
    <property type="project" value="TreeGrafter"/>
</dbReference>
<evidence type="ECO:0000259" key="1">
    <source>
        <dbReference type="SMART" id="SM00481"/>
    </source>
</evidence>
<dbReference type="AlphaFoldDB" id="A0A1F2PMG9"/>
<proteinExistence type="predicted"/>
<dbReference type="STRING" id="52694.ACWI_06920"/>
<dbReference type="OrthoDB" id="9791620at2"/>
<dbReference type="PANTHER" id="PTHR42924:SF3">
    <property type="entry name" value="POLYMERASE_HISTIDINOL PHOSPHATASE N-TERMINAL DOMAIN-CONTAINING PROTEIN"/>
    <property type="match status" value="1"/>
</dbReference>
<dbReference type="InterPro" id="IPR016195">
    <property type="entry name" value="Pol/histidinol_Pase-like"/>
</dbReference>
<dbReference type="InterPro" id="IPR003141">
    <property type="entry name" value="Pol/His_phosphatase_N"/>
</dbReference>
<accession>A0A1F2PMG9</accession>
<dbReference type="SUPFAM" id="SSF89550">
    <property type="entry name" value="PHP domain-like"/>
    <property type="match status" value="1"/>
</dbReference>
<sequence length="245" mass="27209">MEKVAIDLHIHSALSPCGEAEMTPNNIVNMALIKELDFIAVTDHNTAKNLPAVMAVAKELAKETGTGLCILPGIEVTTKEEAHVLAYLPTLEAAMKLDAIVYDHLPDVKNEKALFGPQTIMDAEDNIIGEVDKLLISATDIGVNQLWDLVTDLGGVLVPAHIDRKSYSLISSLGFIPLELAVKTCEVSKKETFENVRKNFRFFKDYQFIHGSDAHQLEDMAEREYFLELPDMQRQTLINYLGSIV</sequence>
<evidence type="ECO:0000313" key="2">
    <source>
        <dbReference type="EMBL" id="OFV71942.1"/>
    </source>
</evidence>
<comment type="caution">
    <text evidence="2">The sequence shown here is derived from an EMBL/GenBank/DDBJ whole genome shotgun (WGS) entry which is preliminary data.</text>
</comment>
<dbReference type="SMART" id="SM00481">
    <property type="entry name" value="POLIIIAc"/>
    <property type="match status" value="1"/>
</dbReference>
<dbReference type="Pfam" id="PF02811">
    <property type="entry name" value="PHP"/>
    <property type="match status" value="1"/>
</dbReference>
<dbReference type="Gene3D" id="3.20.20.140">
    <property type="entry name" value="Metal-dependent hydrolases"/>
    <property type="match status" value="1"/>
</dbReference>
<dbReference type="CDD" id="cd07432">
    <property type="entry name" value="PHP_HisPPase"/>
    <property type="match status" value="1"/>
</dbReference>
<name>A0A1F2PMG9_9FIRM</name>
<organism evidence="2 3">
    <name type="scientific">Acetobacterium wieringae</name>
    <dbReference type="NCBI Taxonomy" id="52694"/>
    <lineage>
        <taxon>Bacteria</taxon>
        <taxon>Bacillati</taxon>
        <taxon>Bacillota</taxon>
        <taxon>Clostridia</taxon>
        <taxon>Eubacteriales</taxon>
        <taxon>Eubacteriaceae</taxon>
        <taxon>Acetobacterium</taxon>
    </lineage>
</organism>
<evidence type="ECO:0000313" key="3">
    <source>
        <dbReference type="Proteomes" id="UP000176244"/>
    </source>
</evidence>
<protein>
    <recommendedName>
        <fullName evidence="1">Polymerase/histidinol phosphatase N-terminal domain-containing protein</fullName>
    </recommendedName>
</protein>
<dbReference type="RefSeq" id="WP_070370038.1">
    <property type="nucleotide sequence ID" value="NZ_CP097897.1"/>
</dbReference>
<gene>
    <name evidence="2" type="ORF">ACWI_06920</name>
</gene>
<dbReference type="EMBL" id="LKEU01000014">
    <property type="protein sequence ID" value="OFV71942.1"/>
    <property type="molecule type" value="Genomic_DNA"/>
</dbReference>
<dbReference type="GO" id="GO:0035312">
    <property type="term" value="F:5'-3' DNA exonuclease activity"/>
    <property type="evidence" value="ECO:0007669"/>
    <property type="project" value="TreeGrafter"/>
</dbReference>
<dbReference type="Proteomes" id="UP000176244">
    <property type="component" value="Unassembled WGS sequence"/>
</dbReference>
<dbReference type="PANTHER" id="PTHR42924">
    <property type="entry name" value="EXONUCLEASE"/>
    <property type="match status" value="1"/>
</dbReference>
<dbReference type="InterPro" id="IPR004013">
    <property type="entry name" value="PHP_dom"/>
</dbReference>
<feature type="domain" description="Polymerase/histidinol phosphatase N-terminal" evidence="1">
    <location>
        <begin position="6"/>
        <end position="80"/>
    </location>
</feature>
<reference evidence="2 3" key="1">
    <citation type="submission" date="2015-09" db="EMBL/GenBank/DDBJ databases">
        <title>Genome sequence of Acetobacterium wieringae DSM 1911.</title>
        <authorList>
            <person name="Poehlein A."/>
            <person name="Bengelsdorf F.R."/>
            <person name="Schiel-Bengelsdorf B."/>
            <person name="Duerre P."/>
            <person name="Daniel R."/>
        </authorList>
    </citation>
    <scope>NUCLEOTIDE SEQUENCE [LARGE SCALE GENOMIC DNA]</scope>
    <source>
        <strain evidence="2 3">DSM 1911</strain>
    </source>
</reference>
<dbReference type="InterPro" id="IPR052018">
    <property type="entry name" value="PHP_domain"/>
</dbReference>